<evidence type="ECO:0000256" key="2">
    <source>
        <dbReference type="SAM" id="Phobius"/>
    </source>
</evidence>
<keyword evidence="2" id="KW-0812">Transmembrane</keyword>
<feature type="transmembrane region" description="Helical" evidence="2">
    <location>
        <begin position="39"/>
        <end position="67"/>
    </location>
</feature>
<proteinExistence type="predicted"/>
<accession>A0A9W9Y7V0</accession>
<feature type="transmembrane region" description="Helical" evidence="2">
    <location>
        <begin position="100"/>
        <end position="118"/>
    </location>
</feature>
<comment type="caution">
    <text evidence="3">The sequence shown here is derived from an EMBL/GenBank/DDBJ whole genome shotgun (WGS) entry which is preliminary data.</text>
</comment>
<dbReference type="EMBL" id="MU827827">
    <property type="protein sequence ID" value="KAJ7321480.1"/>
    <property type="molecule type" value="Genomic_DNA"/>
</dbReference>
<dbReference type="Proteomes" id="UP001163046">
    <property type="component" value="Unassembled WGS sequence"/>
</dbReference>
<keyword evidence="2" id="KW-0472">Membrane</keyword>
<name>A0A9W9Y7V0_9CNID</name>
<dbReference type="OrthoDB" id="10628637at2759"/>
<feature type="region of interest" description="Disordered" evidence="1">
    <location>
        <begin position="173"/>
        <end position="203"/>
    </location>
</feature>
<keyword evidence="2" id="KW-1133">Transmembrane helix</keyword>
<organism evidence="3 4">
    <name type="scientific">Desmophyllum pertusum</name>
    <dbReference type="NCBI Taxonomy" id="174260"/>
    <lineage>
        <taxon>Eukaryota</taxon>
        <taxon>Metazoa</taxon>
        <taxon>Cnidaria</taxon>
        <taxon>Anthozoa</taxon>
        <taxon>Hexacorallia</taxon>
        <taxon>Scleractinia</taxon>
        <taxon>Caryophylliina</taxon>
        <taxon>Caryophylliidae</taxon>
        <taxon>Desmophyllum</taxon>
    </lineage>
</organism>
<gene>
    <name evidence="3" type="ORF">OS493_034834</name>
</gene>
<protein>
    <submittedName>
        <fullName evidence="3">Uncharacterized protein</fullName>
    </submittedName>
</protein>
<evidence type="ECO:0000313" key="4">
    <source>
        <dbReference type="Proteomes" id="UP001163046"/>
    </source>
</evidence>
<reference evidence="3" key="1">
    <citation type="submission" date="2023-01" db="EMBL/GenBank/DDBJ databases">
        <title>Genome assembly of the deep-sea coral Lophelia pertusa.</title>
        <authorList>
            <person name="Herrera S."/>
            <person name="Cordes E."/>
        </authorList>
    </citation>
    <scope>NUCLEOTIDE SEQUENCE</scope>
    <source>
        <strain evidence="3">USNM1676648</strain>
        <tissue evidence="3">Polyp</tissue>
    </source>
</reference>
<feature type="transmembrane region" description="Helical" evidence="2">
    <location>
        <begin position="73"/>
        <end position="93"/>
    </location>
</feature>
<feature type="compositionally biased region" description="Basic and acidic residues" evidence="1">
    <location>
        <begin position="184"/>
        <end position="200"/>
    </location>
</feature>
<keyword evidence="4" id="KW-1185">Reference proteome</keyword>
<evidence type="ECO:0000256" key="1">
    <source>
        <dbReference type="SAM" id="MobiDB-lite"/>
    </source>
</evidence>
<sequence length="316" mass="35845">MEASRLVVFWQNIMLSSPVWFLVEVVAKKPWRWSLCSSMALAGFLPIFTLIAFTFGSVLSGFIVLFIVECGLLTLAIASLLSSVAVLVPAALVLTLFIYVIYKSIAMAVCAVCWVLALPKATLRRIKQEVARVCTCVSGIASKLCFWRNLNRKRRKDKNSDVRWRATHRISHRNSATGRGTNNPRERRNERSCRTRDSNSRKSRGWCKWFSGLFHTESDSRNSASDRSLRTCRHGYEIYLSRSGTYYELACEVCTRKWSASTGSSSGCGSDSFHTADEWLVEDDNGDIIPDYRDHESKMYEALLKRDICTGGYSYF</sequence>
<evidence type="ECO:0000313" key="3">
    <source>
        <dbReference type="EMBL" id="KAJ7321480.1"/>
    </source>
</evidence>
<feature type="transmembrane region" description="Helical" evidence="2">
    <location>
        <begin position="6"/>
        <end position="27"/>
    </location>
</feature>
<dbReference type="AlphaFoldDB" id="A0A9W9Y7V0"/>